<reference evidence="2 3" key="1">
    <citation type="submission" date="2022-10" db="EMBL/GenBank/DDBJ databases">
        <title>Comparative genomics and taxonomic characterization of three novel marine species of genus Reichenbachiella exhibiting antioxidant and polysaccharide degradation activities.</title>
        <authorList>
            <person name="Muhammad N."/>
            <person name="Lee Y.-J."/>
            <person name="Ko J."/>
            <person name="Kim S.-G."/>
        </authorList>
    </citation>
    <scope>NUCLEOTIDE SEQUENCE [LARGE SCALE GENOMIC DNA]</scope>
    <source>
        <strain evidence="2 3">ABR2-5</strain>
    </source>
</reference>
<sequence length="182" mass="21394">MSTNYRITDQSRPHFLTLTLVEWVDLFTREKYKEIIMDSLRFCIEEKGLVLYAYVIMSNHVHLIVRSKNEELSSTIRDLKRYTSKMIFEQLSKDSNESRKNWLLWIFKSQGAKSNSNRNFKVWQHENHPVILDSNSIQDQKLNYIHLNPVRAGICRSPEDYVYSSADAYAGGTPTIPIEFIQ</sequence>
<dbReference type="InterPro" id="IPR036515">
    <property type="entry name" value="Transposase_17_sf"/>
</dbReference>
<dbReference type="SMART" id="SM01321">
    <property type="entry name" value="Y1_Tnp"/>
    <property type="match status" value="1"/>
</dbReference>
<keyword evidence="3" id="KW-1185">Reference proteome</keyword>
<comment type="caution">
    <text evidence="2">The sequence shown here is derived from an EMBL/GenBank/DDBJ whole genome shotgun (WGS) entry which is preliminary data.</text>
</comment>
<name>A0ABT3CU63_9BACT</name>
<dbReference type="InterPro" id="IPR052715">
    <property type="entry name" value="RAYT_transposase"/>
</dbReference>
<accession>A0ABT3CU63</accession>
<dbReference type="Gene3D" id="3.30.70.1290">
    <property type="entry name" value="Transposase IS200-like"/>
    <property type="match status" value="1"/>
</dbReference>
<evidence type="ECO:0000313" key="2">
    <source>
        <dbReference type="EMBL" id="MCV9387121.1"/>
    </source>
</evidence>
<organism evidence="2 3">
    <name type="scientific">Reichenbachiella ulvae</name>
    <dbReference type="NCBI Taxonomy" id="2980104"/>
    <lineage>
        <taxon>Bacteria</taxon>
        <taxon>Pseudomonadati</taxon>
        <taxon>Bacteroidota</taxon>
        <taxon>Cytophagia</taxon>
        <taxon>Cytophagales</taxon>
        <taxon>Reichenbachiellaceae</taxon>
        <taxon>Reichenbachiella</taxon>
    </lineage>
</organism>
<proteinExistence type="predicted"/>
<gene>
    <name evidence="2" type="ORF">N7U62_10635</name>
</gene>
<dbReference type="SUPFAM" id="SSF143422">
    <property type="entry name" value="Transposase IS200-like"/>
    <property type="match status" value="1"/>
</dbReference>
<dbReference type="Proteomes" id="UP001300692">
    <property type="component" value="Unassembled WGS sequence"/>
</dbReference>
<dbReference type="PANTHER" id="PTHR36966">
    <property type="entry name" value="REP-ASSOCIATED TYROSINE TRANSPOSASE"/>
    <property type="match status" value="1"/>
</dbReference>
<dbReference type="PANTHER" id="PTHR36966:SF1">
    <property type="entry name" value="REP-ASSOCIATED TYROSINE TRANSPOSASE"/>
    <property type="match status" value="1"/>
</dbReference>
<dbReference type="EMBL" id="JAOYOD010000001">
    <property type="protein sequence ID" value="MCV9387121.1"/>
    <property type="molecule type" value="Genomic_DNA"/>
</dbReference>
<dbReference type="Pfam" id="PF01797">
    <property type="entry name" value="Y1_Tnp"/>
    <property type="match status" value="1"/>
</dbReference>
<protein>
    <submittedName>
        <fullName evidence="2">Transposase</fullName>
    </submittedName>
</protein>
<feature type="domain" description="Transposase IS200-like" evidence="1">
    <location>
        <begin position="9"/>
        <end position="148"/>
    </location>
</feature>
<evidence type="ECO:0000259" key="1">
    <source>
        <dbReference type="SMART" id="SM01321"/>
    </source>
</evidence>
<evidence type="ECO:0000313" key="3">
    <source>
        <dbReference type="Proteomes" id="UP001300692"/>
    </source>
</evidence>
<dbReference type="NCBIfam" id="NF047646">
    <property type="entry name" value="REP_Tyr_transpos"/>
    <property type="match status" value="1"/>
</dbReference>
<dbReference type="RefSeq" id="WP_264137948.1">
    <property type="nucleotide sequence ID" value="NZ_JAOYOD010000001.1"/>
</dbReference>
<dbReference type="InterPro" id="IPR002686">
    <property type="entry name" value="Transposase_17"/>
</dbReference>